<name>A0ABZ1NWI8_STRVL</name>
<proteinExistence type="predicted"/>
<dbReference type="RefSeq" id="WP_328341340.1">
    <property type="nucleotide sequence ID" value="NZ_CP107906.1"/>
</dbReference>
<reference evidence="2 3" key="1">
    <citation type="submission" date="2022-10" db="EMBL/GenBank/DDBJ databases">
        <title>The complete genomes of actinobacterial strains from the NBC collection.</title>
        <authorList>
            <person name="Joergensen T.S."/>
            <person name="Alvarez Arevalo M."/>
            <person name="Sterndorff E.B."/>
            <person name="Faurdal D."/>
            <person name="Vuksanovic O."/>
            <person name="Mourched A.-S."/>
            <person name="Charusanti P."/>
            <person name="Shaw S."/>
            <person name="Blin K."/>
            <person name="Weber T."/>
        </authorList>
    </citation>
    <scope>NUCLEOTIDE SEQUENCE [LARGE SCALE GENOMIC DNA]</scope>
    <source>
        <strain evidence="2 3">NBC_00456</strain>
    </source>
</reference>
<dbReference type="Proteomes" id="UP001341259">
    <property type="component" value="Chromosome"/>
</dbReference>
<evidence type="ECO:0000313" key="2">
    <source>
        <dbReference type="EMBL" id="WUG95740.1"/>
    </source>
</evidence>
<feature type="region of interest" description="Disordered" evidence="1">
    <location>
        <begin position="1"/>
        <end position="51"/>
    </location>
</feature>
<sequence>MQELPGRGAMGEVWRAGIRPGPRALGGGPGLHGQRPGKDGRGKDEGWHSDD</sequence>
<gene>
    <name evidence="2" type="ORF">OHB29_23440</name>
</gene>
<keyword evidence="3" id="KW-1185">Reference proteome</keyword>
<evidence type="ECO:0000313" key="3">
    <source>
        <dbReference type="Proteomes" id="UP001341259"/>
    </source>
</evidence>
<evidence type="ECO:0000256" key="1">
    <source>
        <dbReference type="SAM" id="MobiDB-lite"/>
    </source>
</evidence>
<feature type="compositionally biased region" description="Basic and acidic residues" evidence="1">
    <location>
        <begin position="36"/>
        <end position="51"/>
    </location>
</feature>
<accession>A0ABZ1NWI8</accession>
<dbReference type="EMBL" id="CP107906">
    <property type="protein sequence ID" value="WUG95740.1"/>
    <property type="molecule type" value="Genomic_DNA"/>
</dbReference>
<protein>
    <submittedName>
        <fullName evidence="2">Uncharacterized protein</fullName>
    </submittedName>
</protein>
<organism evidence="2 3">
    <name type="scientific">Streptomyces violaceus</name>
    <name type="common">Streptomyces venezuelae</name>
    <dbReference type="NCBI Taxonomy" id="1936"/>
    <lineage>
        <taxon>Bacteria</taxon>
        <taxon>Bacillati</taxon>
        <taxon>Actinomycetota</taxon>
        <taxon>Actinomycetes</taxon>
        <taxon>Kitasatosporales</taxon>
        <taxon>Streptomycetaceae</taxon>
        <taxon>Streptomyces</taxon>
    </lineage>
</organism>